<keyword evidence="2" id="KW-1185">Reference proteome</keyword>
<organism evidence="1 2">
    <name type="scientific">Pseudorhizobium pelagicum</name>
    <dbReference type="NCBI Taxonomy" id="1509405"/>
    <lineage>
        <taxon>Bacteria</taxon>
        <taxon>Pseudomonadati</taxon>
        <taxon>Pseudomonadota</taxon>
        <taxon>Alphaproteobacteria</taxon>
        <taxon>Hyphomicrobiales</taxon>
        <taxon>Rhizobiaceae</taxon>
        <taxon>Rhizobium/Agrobacterium group</taxon>
        <taxon>Pseudorhizobium</taxon>
    </lineage>
</organism>
<sequence length="101" mass="11219">MREKKLREIEEMAATIRELATPGMSPKTLIDAVIQRYPKATKKEGARAAFISVIHSAEHGAGYTQELHDLAMETQGKLHVSVWSQCSDCHRFRGAASVLEP</sequence>
<reference evidence="1 2" key="1">
    <citation type="submission" date="2014-06" db="EMBL/GenBank/DDBJ databases">
        <title>Rhizobium pelagicum/R2-400B4.</title>
        <authorList>
            <person name="Kimes N.E."/>
            <person name="Lopez-Perez M."/>
        </authorList>
    </citation>
    <scope>NUCLEOTIDE SEQUENCE [LARGE SCALE GENOMIC DNA]</scope>
    <source>
        <strain evidence="1 2">R2-400B4</strain>
    </source>
</reference>
<dbReference type="EMBL" id="JOKJ01000018">
    <property type="protein sequence ID" value="KEQ05825.1"/>
    <property type="molecule type" value="Genomic_DNA"/>
</dbReference>
<proteinExistence type="predicted"/>
<gene>
    <name evidence="1" type="ORF">GV68_07935</name>
</gene>
<dbReference type="Proteomes" id="UP000052167">
    <property type="component" value="Unassembled WGS sequence"/>
</dbReference>
<dbReference type="AlphaFoldDB" id="A0A922T5D1"/>
<accession>A0A922T5D1</accession>
<dbReference type="RefSeq" id="WP_037169886.1">
    <property type="nucleotide sequence ID" value="NZ_JOKI01000050.1"/>
</dbReference>
<evidence type="ECO:0000313" key="2">
    <source>
        <dbReference type="Proteomes" id="UP000052167"/>
    </source>
</evidence>
<evidence type="ECO:0000313" key="1">
    <source>
        <dbReference type="EMBL" id="KEQ05825.1"/>
    </source>
</evidence>
<name>A0A922T5D1_9HYPH</name>
<comment type="caution">
    <text evidence="1">The sequence shown here is derived from an EMBL/GenBank/DDBJ whole genome shotgun (WGS) entry which is preliminary data.</text>
</comment>
<protein>
    <submittedName>
        <fullName evidence="1">Uncharacterized protein</fullName>
    </submittedName>
</protein>